<proteinExistence type="predicted"/>
<comment type="caution">
    <text evidence="1">The sequence shown here is derived from an EMBL/GenBank/DDBJ whole genome shotgun (WGS) entry which is preliminary data.</text>
</comment>
<sequence length="117" mass="13370">MYRNRDIIARLREDIPTFECVPGCHDCCGPVTTSSEEISRLPVKTDAEHEAALNEFNCVHLGPDGCTVYEERPLICRLFGTTPRMPCPRGRRPENMVDTETERQVHHYIATTRQVLV</sequence>
<dbReference type="Pfam" id="PF03692">
    <property type="entry name" value="CxxCxxCC"/>
    <property type="match status" value="1"/>
</dbReference>
<protein>
    <submittedName>
        <fullName evidence="1">YkgJ family cysteine cluster protein</fullName>
    </submittedName>
</protein>
<gene>
    <name evidence="1" type="ORF">KO508_09665</name>
</gene>
<dbReference type="Proteomes" id="UP000753376">
    <property type="component" value="Unassembled WGS sequence"/>
</dbReference>
<evidence type="ECO:0000313" key="2">
    <source>
        <dbReference type="Proteomes" id="UP000753376"/>
    </source>
</evidence>
<keyword evidence="2" id="KW-1185">Reference proteome</keyword>
<evidence type="ECO:0000313" key="1">
    <source>
        <dbReference type="EMBL" id="MBU2874273.1"/>
    </source>
</evidence>
<dbReference type="RefSeq" id="WP_200364501.1">
    <property type="nucleotide sequence ID" value="NZ_JAHKPV010000017.1"/>
</dbReference>
<dbReference type="EMBL" id="JAHKPV010000017">
    <property type="protein sequence ID" value="MBU2874273.1"/>
    <property type="molecule type" value="Genomic_DNA"/>
</dbReference>
<organism evidence="1 2">
    <name type="scientific">Marinobacter salexigens</name>
    <dbReference type="NCBI Taxonomy" id="1925763"/>
    <lineage>
        <taxon>Bacteria</taxon>
        <taxon>Pseudomonadati</taxon>
        <taxon>Pseudomonadota</taxon>
        <taxon>Gammaproteobacteria</taxon>
        <taxon>Pseudomonadales</taxon>
        <taxon>Marinobacteraceae</taxon>
        <taxon>Marinobacter</taxon>
    </lineage>
</organism>
<reference evidence="1 2" key="1">
    <citation type="submission" date="2021-05" db="EMBL/GenBank/DDBJ databases">
        <title>Draft genomes of bacteria isolated from model marine particles.</title>
        <authorList>
            <person name="Datta M.S."/>
            <person name="Schwartzman J.A."/>
            <person name="Enke T.N."/>
            <person name="Saavedra J."/>
            <person name="Cermak N."/>
            <person name="Cordero O.X."/>
        </authorList>
    </citation>
    <scope>NUCLEOTIDE SEQUENCE [LARGE SCALE GENOMIC DNA]</scope>
    <source>
        <strain evidence="1 2">D2M19</strain>
    </source>
</reference>
<accession>A0ABS6A864</accession>
<dbReference type="InterPro" id="IPR005358">
    <property type="entry name" value="Puta_zinc/iron-chelating_dom"/>
</dbReference>
<dbReference type="InterPro" id="IPR016928">
    <property type="entry name" value="UCP029611"/>
</dbReference>
<name>A0ABS6A864_9GAMM</name>
<dbReference type="PIRSF" id="PIRSF029611">
    <property type="entry name" value="UCP029611"/>
    <property type="match status" value="1"/>
</dbReference>